<keyword evidence="2" id="KW-1185">Reference proteome</keyword>
<dbReference type="RefSeq" id="WP_016958990.1">
    <property type="nucleotide sequence ID" value="NZ_AJWN02000065.1"/>
</dbReference>
<dbReference type="Proteomes" id="UP000095039">
    <property type="component" value="Unassembled WGS sequence"/>
</dbReference>
<organism evidence="1 2">
    <name type="scientific">Enterovibrio norvegicus FF-454</name>
    <dbReference type="NCBI Taxonomy" id="1185651"/>
    <lineage>
        <taxon>Bacteria</taxon>
        <taxon>Pseudomonadati</taxon>
        <taxon>Pseudomonadota</taxon>
        <taxon>Gammaproteobacteria</taxon>
        <taxon>Vibrionales</taxon>
        <taxon>Vibrionaceae</taxon>
        <taxon>Enterovibrio</taxon>
    </lineage>
</organism>
<accession>A0A1E5C4M3</accession>
<sequence>MLKIDFHLEQENASWNAEIHQLNSDVLKRHILPKITSTNRNIDFEYCDKTCSGKIIEPSGNVVGDFTVH</sequence>
<evidence type="ECO:0000313" key="1">
    <source>
        <dbReference type="EMBL" id="OEE60446.1"/>
    </source>
</evidence>
<comment type="caution">
    <text evidence="1">The sequence shown here is derived from an EMBL/GenBank/DDBJ whole genome shotgun (WGS) entry which is preliminary data.</text>
</comment>
<dbReference type="EMBL" id="AJWN02000065">
    <property type="protein sequence ID" value="OEE60446.1"/>
    <property type="molecule type" value="Genomic_DNA"/>
</dbReference>
<dbReference type="AlphaFoldDB" id="A0A1E5C4M3"/>
<evidence type="ECO:0000313" key="2">
    <source>
        <dbReference type="Proteomes" id="UP000095039"/>
    </source>
</evidence>
<protein>
    <submittedName>
        <fullName evidence="1">Uncharacterized protein</fullName>
    </submittedName>
</protein>
<reference evidence="1 2" key="1">
    <citation type="journal article" date="2012" name="Science">
        <title>Ecological populations of bacteria act as socially cohesive units of antibiotic production and resistance.</title>
        <authorList>
            <person name="Cordero O.X."/>
            <person name="Wildschutte H."/>
            <person name="Kirkup B."/>
            <person name="Proehl S."/>
            <person name="Ngo L."/>
            <person name="Hussain F."/>
            <person name="Le Roux F."/>
            <person name="Mincer T."/>
            <person name="Polz M.F."/>
        </authorList>
    </citation>
    <scope>NUCLEOTIDE SEQUENCE [LARGE SCALE GENOMIC DNA]</scope>
    <source>
        <strain evidence="1 2">FF-454</strain>
    </source>
</reference>
<gene>
    <name evidence="1" type="ORF">A1OK_10875</name>
</gene>
<proteinExistence type="predicted"/>
<name>A0A1E5C4M3_9GAMM</name>